<dbReference type="EMBL" id="CP077062">
    <property type="protein sequence ID" value="QWZ06768.1"/>
    <property type="molecule type" value="Genomic_DNA"/>
</dbReference>
<dbReference type="Proteomes" id="UP000683575">
    <property type="component" value="Chromosome"/>
</dbReference>
<evidence type="ECO:0000313" key="4">
    <source>
        <dbReference type="Proteomes" id="UP000683575"/>
    </source>
</evidence>
<accession>A0A975SWT0</accession>
<dbReference type="PANTHER" id="PTHR46580">
    <property type="entry name" value="SENSOR KINASE-RELATED"/>
    <property type="match status" value="1"/>
</dbReference>
<feature type="region of interest" description="Disordered" evidence="1">
    <location>
        <begin position="161"/>
        <end position="225"/>
    </location>
</feature>
<feature type="region of interest" description="Disordered" evidence="1">
    <location>
        <begin position="88"/>
        <end position="114"/>
    </location>
</feature>
<proteinExistence type="predicted"/>
<dbReference type="KEGG" id="nps:KRR39_14625"/>
<evidence type="ECO:0000256" key="1">
    <source>
        <dbReference type="SAM" id="MobiDB-lite"/>
    </source>
</evidence>
<evidence type="ECO:0000313" key="3">
    <source>
        <dbReference type="EMBL" id="QWZ06768.1"/>
    </source>
</evidence>
<feature type="domain" description="Peptidoglycan recognition protein family" evidence="2">
    <location>
        <begin position="237"/>
        <end position="378"/>
    </location>
</feature>
<sequence>MTAVPLGGVNRRGLEALGTGSPASRAPGGEATLAAAEGDPETDDLAVLSAPQPVDSLATVGVTWADGERVSEEALKVSVRTETDGTWSDWETMPYHDEHGPDAGSAESGRTRPGTDPVYVGHVDDVQIKAVTDSGQAPAGMQLALVDPGAQTAAAVEKPAIDTGTLDLSSADTTGTTPTDPATEPVVPTTDPATTDPAATDPTTTDPATTDPATTDPATTDPADDASLAAGAVTAKPMIYSRAQWGADERMRDSSSLHYGEVHAGFVHHTVNANNYTAAQVPAIIRGIYAYHTQSRGWSDVGYNFLVDRFGRIWEGRYGGVDRPVVGAHTLGYNDDAFAMSAIGNYETAQPSAAVLDAYGRLFAWKLSLHGVGAGSMKQWVTKRYLPAINGHRDVGQTACPGKYLYAQIPRIRQLAVAYQKSFASRNRTANLTGTTAPDVVLRDKTTKQGYVLRSGGQSGFTRGSVARSGLSGVDQLTAVGDVTGDGTTDLLARTRSTRSTKVLPGDGTGHFGTGIKPSQRFAAADQLTGVGDWNGDGHGDVVGRNGTNKRLYVYYGDGSGGFGATHRTLSLHWGGYTTTTGAGDFDKDGHPDLVARSSDGRLWLVPGTGSRLGARRLLSGSWSGFDLTAAGGDLTQDGVPDVVARNRATKQTWVYPGNGRGGLTARRGPFTAASGVDRLLSPGQVRGSAAGDLVGRDAKGRLMVFTGSGATNGKTLVPMGRSFPSANLLLNVGDWNGDGKGDVMSRSADGVMYLLRGQGTGSFAAPVQAGTGFGSVRLLAAVGDLTGDGYPDLMGQPSGGAMRIYPSNGSSGFRASYVAYAAVTATQQVGMGLWNGDGSPDSLVRRSDGSLVLYSGNGPGGLTGATRIGSLGSGYDWLLAVGDVTGDKRQDLLARERSTGTLWTLPGTSTGFGARKLFMGSLGRFDLAG</sequence>
<dbReference type="Pfam" id="PF13517">
    <property type="entry name" value="FG-GAP_3"/>
    <property type="match status" value="3"/>
</dbReference>
<dbReference type="AlphaFoldDB" id="A0A975SWT0"/>
<dbReference type="SMART" id="SM00701">
    <property type="entry name" value="PGRP"/>
    <property type="match status" value="1"/>
</dbReference>
<feature type="region of interest" description="Disordered" evidence="1">
    <location>
        <begin position="1"/>
        <end position="40"/>
    </location>
</feature>
<protein>
    <submittedName>
        <fullName evidence="3">VCBS repeat-containing protein</fullName>
    </submittedName>
</protein>
<dbReference type="PANTHER" id="PTHR46580:SF4">
    <property type="entry name" value="ATP_GTP-BINDING PROTEIN"/>
    <property type="match status" value="1"/>
</dbReference>
<reference evidence="3" key="1">
    <citation type="submission" date="2021-06" db="EMBL/GenBank/DDBJ databases">
        <title>Complete genome sequence of Nocardioides sp. G188.</title>
        <authorList>
            <person name="Im W.-T."/>
        </authorList>
    </citation>
    <scope>NUCLEOTIDE SEQUENCE</scope>
    <source>
        <strain evidence="3">G188</strain>
    </source>
</reference>
<dbReference type="GO" id="GO:0008745">
    <property type="term" value="F:N-acetylmuramoyl-L-alanine amidase activity"/>
    <property type="evidence" value="ECO:0007669"/>
    <property type="project" value="InterPro"/>
</dbReference>
<dbReference type="CDD" id="cd06583">
    <property type="entry name" value="PGRP"/>
    <property type="match status" value="1"/>
</dbReference>
<keyword evidence="4" id="KW-1185">Reference proteome</keyword>
<dbReference type="RefSeq" id="WP_216937957.1">
    <property type="nucleotide sequence ID" value="NZ_CP077062.1"/>
</dbReference>
<gene>
    <name evidence="3" type="ORF">KRR39_14625</name>
</gene>
<dbReference type="GO" id="GO:0008270">
    <property type="term" value="F:zinc ion binding"/>
    <property type="evidence" value="ECO:0007669"/>
    <property type="project" value="InterPro"/>
</dbReference>
<dbReference type="InterPro" id="IPR013517">
    <property type="entry name" value="FG-GAP"/>
</dbReference>
<feature type="compositionally biased region" description="Low complexity" evidence="1">
    <location>
        <begin position="169"/>
        <end position="221"/>
    </location>
</feature>
<dbReference type="InterPro" id="IPR002502">
    <property type="entry name" value="Amidase_domain"/>
</dbReference>
<name>A0A975SWT0_9ACTN</name>
<dbReference type="GO" id="GO:0009253">
    <property type="term" value="P:peptidoglycan catabolic process"/>
    <property type="evidence" value="ECO:0007669"/>
    <property type="project" value="InterPro"/>
</dbReference>
<dbReference type="InterPro" id="IPR006619">
    <property type="entry name" value="PGRP_domain_met/bac"/>
</dbReference>
<evidence type="ECO:0000259" key="2">
    <source>
        <dbReference type="SMART" id="SM00701"/>
    </source>
</evidence>
<dbReference type="Pfam" id="PF01510">
    <property type="entry name" value="Amidase_2"/>
    <property type="match status" value="1"/>
</dbReference>
<organism evidence="3 4">
    <name type="scientific">Nocardioides panacis</name>
    <dbReference type="NCBI Taxonomy" id="2849501"/>
    <lineage>
        <taxon>Bacteria</taxon>
        <taxon>Bacillati</taxon>
        <taxon>Actinomycetota</taxon>
        <taxon>Actinomycetes</taxon>
        <taxon>Propionibacteriales</taxon>
        <taxon>Nocardioidaceae</taxon>
        <taxon>Nocardioides</taxon>
    </lineage>
</organism>